<protein>
    <recommendedName>
        <fullName evidence="3">Peptidase A2 domain-containing protein</fullName>
    </recommendedName>
</protein>
<dbReference type="Pfam" id="PF14258">
    <property type="entry name" value="DUF4350"/>
    <property type="match status" value="1"/>
</dbReference>
<dbReference type="InterPro" id="IPR025646">
    <property type="entry name" value="DUF4350"/>
</dbReference>
<feature type="transmembrane region" description="Helical" evidence="2">
    <location>
        <begin position="271"/>
        <end position="289"/>
    </location>
</feature>
<dbReference type="RefSeq" id="WP_034227394.1">
    <property type="nucleotide sequence ID" value="NZ_AXCW01000188.1"/>
</dbReference>
<name>A0A021VUE2_9CELL</name>
<dbReference type="GO" id="GO:0006508">
    <property type="term" value="P:proteolysis"/>
    <property type="evidence" value="ECO:0007669"/>
    <property type="project" value="InterPro"/>
</dbReference>
<comment type="caution">
    <text evidence="4">The sequence shown here is derived from an EMBL/GenBank/DDBJ whole genome shotgun (WGS) entry which is preliminary data.</text>
</comment>
<feature type="non-terminal residue" evidence="4">
    <location>
        <position position="333"/>
    </location>
</feature>
<organism evidence="4 5">
    <name type="scientific">Actinotalea ferrariae CF5-4</name>
    <dbReference type="NCBI Taxonomy" id="948458"/>
    <lineage>
        <taxon>Bacteria</taxon>
        <taxon>Bacillati</taxon>
        <taxon>Actinomycetota</taxon>
        <taxon>Actinomycetes</taxon>
        <taxon>Micrococcales</taxon>
        <taxon>Cellulomonadaceae</taxon>
        <taxon>Actinotalea</taxon>
    </lineage>
</organism>
<gene>
    <name evidence="4" type="ORF">N866_05845</name>
</gene>
<evidence type="ECO:0000259" key="3">
    <source>
        <dbReference type="PROSITE" id="PS50175"/>
    </source>
</evidence>
<feature type="region of interest" description="Disordered" evidence="1">
    <location>
        <begin position="1"/>
        <end position="22"/>
    </location>
</feature>
<dbReference type="AlphaFoldDB" id="A0A021VUE2"/>
<dbReference type="GO" id="GO:0004190">
    <property type="term" value="F:aspartic-type endopeptidase activity"/>
    <property type="evidence" value="ECO:0007669"/>
    <property type="project" value="InterPro"/>
</dbReference>
<accession>A0A021VUE2</accession>
<dbReference type="PROSITE" id="PS50175">
    <property type="entry name" value="ASP_PROT_RETROV"/>
    <property type="match status" value="1"/>
</dbReference>
<dbReference type="Proteomes" id="UP000019753">
    <property type="component" value="Unassembled WGS sequence"/>
</dbReference>
<evidence type="ECO:0000313" key="4">
    <source>
        <dbReference type="EMBL" id="EYR62692.1"/>
    </source>
</evidence>
<dbReference type="OrthoDB" id="5241668at2"/>
<dbReference type="EMBL" id="AXCW01000188">
    <property type="protein sequence ID" value="EYR62692.1"/>
    <property type="molecule type" value="Genomic_DNA"/>
</dbReference>
<reference evidence="4 5" key="1">
    <citation type="submission" date="2014-01" db="EMBL/GenBank/DDBJ databases">
        <title>Actinotalea ferrariae CF5-4.</title>
        <authorList>
            <person name="Chen F."/>
            <person name="Li Y."/>
            <person name="Wang G."/>
        </authorList>
    </citation>
    <scope>NUCLEOTIDE SEQUENCE [LARGE SCALE GENOMIC DNA]</scope>
    <source>
        <strain evidence="4 5">CF5-4</strain>
    </source>
</reference>
<keyword evidence="2" id="KW-1133">Transmembrane helix</keyword>
<keyword evidence="5" id="KW-1185">Reference proteome</keyword>
<sequence length="333" mass="34150">MSGVDTSPAVMGDGTTARGRARSRWQRAAWPLAVLGVTAVAAGIASLLEPTSDTDPFSPGNAGDNGSRAAAQILQDQGVRVERVDTTARVEALAGPGSTVLVVGTFLLTDPQLERLVDTGADLVVVEPDAPWQVELLTDGALTTTGGGTAGTRSPGCDDPTALAAGSLDVREGGVLAQDDRAVVCWTGPGGDGAWGTVAPGAGTGRVTVLGDSSTMTNERLDEGGNAALVLRTLGRHDTLIWYTPSLSDTGQAEAPVGTGRLPLAELLPAWAGPVGLQLLVVLLALALWRARRLGPVVSEPLPVVVRAAETTIGRGRLYRRARSRGHAAAALR</sequence>
<keyword evidence="2" id="KW-0812">Transmembrane</keyword>
<evidence type="ECO:0000256" key="2">
    <source>
        <dbReference type="SAM" id="Phobius"/>
    </source>
</evidence>
<keyword evidence="2" id="KW-0472">Membrane</keyword>
<proteinExistence type="predicted"/>
<dbReference type="InterPro" id="IPR001995">
    <property type="entry name" value="Peptidase_A2_cat"/>
</dbReference>
<evidence type="ECO:0000256" key="1">
    <source>
        <dbReference type="SAM" id="MobiDB-lite"/>
    </source>
</evidence>
<feature type="domain" description="Peptidase A2" evidence="3">
    <location>
        <begin position="113"/>
        <end position="127"/>
    </location>
</feature>
<evidence type="ECO:0000313" key="5">
    <source>
        <dbReference type="Proteomes" id="UP000019753"/>
    </source>
</evidence>